<dbReference type="EMBL" id="QKWP01000343">
    <property type="protein sequence ID" value="RIB21752.1"/>
    <property type="molecule type" value="Genomic_DNA"/>
</dbReference>
<sequence length="84" mass="9968">MLVFSIGKNRFADKKDVHRAFYNYLQNIIVDTNASQKAYNHARKLLDKKEDDCKIMEETWDMINKERLKERLPPHFPTATSLRA</sequence>
<protein>
    <submittedName>
        <fullName evidence="1">Uncharacterized protein</fullName>
    </submittedName>
</protein>
<keyword evidence="2" id="KW-1185">Reference proteome</keyword>
<dbReference type="OrthoDB" id="2434387at2759"/>
<proteinExistence type="predicted"/>
<name>A0A397VIB6_9GLOM</name>
<accession>A0A397VIB6</accession>
<reference evidence="1 2" key="1">
    <citation type="submission" date="2018-06" db="EMBL/GenBank/DDBJ databases">
        <title>Comparative genomics reveals the genomic features of Rhizophagus irregularis, R. cerebriforme, R. diaphanum and Gigaspora rosea, and their symbiotic lifestyle signature.</title>
        <authorList>
            <person name="Morin E."/>
            <person name="San Clemente H."/>
            <person name="Chen E.C.H."/>
            <person name="De La Providencia I."/>
            <person name="Hainaut M."/>
            <person name="Kuo A."/>
            <person name="Kohler A."/>
            <person name="Murat C."/>
            <person name="Tang N."/>
            <person name="Roy S."/>
            <person name="Loubradou J."/>
            <person name="Henrissat B."/>
            <person name="Grigoriev I.V."/>
            <person name="Corradi N."/>
            <person name="Roux C."/>
            <person name="Martin F.M."/>
        </authorList>
    </citation>
    <scope>NUCLEOTIDE SEQUENCE [LARGE SCALE GENOMIC DNA]</scope>
    <source>
        <strain evidence="1 2">DAOM 194757</strain>
    </source>
</reference>
<organism evidence="1 2">
    <name type="scientific">Gigaspora rosea</name>
    <dbReference type="NCBI Taxonomy" id="44941"/>
    <lineage>
        <taxon>Eukaryota</taxon>
        <taxon>Fungi</taxon>
        <taxon>Fungi incertae sedis</taxon>
        <taxon>Mucoromycota</taxon>
        <taxon>Glomeromycotina</taxon>
        <taxon>Glomeromycetes</taxon>
        <taxon>Diversisporales</taxon>
        <taxon>Gigasporaceae</taxon>
        <taxon>Gigaspora</taxon>
    </lineage>
</organism>
<gene>
    <name evidence="1" type="ORF">C2G38_2175769</name>
</gene>
<evidence type="ECO:0000313" key="2">
    <source>
        <dbReference type="Proteomes" id="UP000266673"/>
    </source>
</evidence>
<comment type="caution">
    <text evidence="1">The sequence shown here is derived from an EMBL/GenBank/DDBJ whole genome shotgun (WGS) entry which is preliminary data.</text>
</comment>
<evidence type="ECO:0000313" key="1">
    <source>
        <dbReference type="EMBL" id="RIB21752.1"/>
    </source>
</evidence>
<dbReference type="AlphaFoldDB" id="A0A397VIB6"/>
<dbReference type="Proteomes" id="UP000266673">
    <property type="component" value="Unassembled WGS sequence"/>
</dbReference>